<protein>
    <submittedName>
        <fullName evidence="6">MFS transporter</fullName>
    </submittedName>
</protein>
<gene>
    <name evidence="6" type="ORF">GCM10009097_12180</name>
</gene>
<dbReference type="PROSITE" id="PS50850">
    <property type="entry name" value="MFS"/>
    <property type="match status" value="1"/>
</dbReference>
<feature type="transmembrane region" description="Helical" evidence="4">
    <location>
        <begin position="367"/>
        <end position="385"/>
    </location>
</feature>
<feature type="transmembrane region" description="Helical" evidence="4">
    <location>
        <begin position="270"/>
        <end position="289"/>
    </location>
</feature>
<organism evidence="6 7">
    <name type="scientific">Pigmentiphaga daeguensis</name>
    <dbReference type="NCBI Taxonomy" id="414049"/>
    <lineage>
        <taxon>Bacteria</taxon>
        <taxon>Pseudomonadati</taxon>
        <taxon>Pseudomonadota</taxon>
        <taxon>Betaproteobacteria</taxon>
        <taxon>Burkholderiales</taxon>
        <taxon>Alcaligenaceae</taxon>
        <taxon>Pigmentiphaga</taxon>
    </lineage>
</organism>
<dbReference type="InterPro" id="IPR020846">
    <property type="entry name" value="MFS_dom"/>
</dbReference>
<dbReference type="EMBL" id="BAAAEN010000003">
    <property type="protein sequence ID" value="GAA0497521.1"/>
    <property type="molecule type" value="Genomic_DNA"/>
</dbReference>
<dbReference type="Gene3D" id="1.20.1250.20">
    <property type="entry name" value="MFS general substrate transporter like domains"/>
    <property type="match status" value="2"/>
</dbReference>
<feature type="transmembrane region" description="Helical" evidence="4">
    <location>
        <begin position="35"/>
        <end position="58"/>
    </location>
</feature>
<dbReference type="Pfam" id="PF07690">
    <property type="entry name" value="MFS_1"/>
    <property type="match status" value="1"/>
</dbReference>
<accession>A0ABP3LBV9</accession>
<feature type="transmembrane region" description="Helical" evidence="4">
    <location>
        <begin position="329"/>
        <end position="347"/>
    </location>
</feature>
<dbReference type="InterPro" id="IPR036259">
    <property type="entry name" value="MFS_trans_sf"/>
</dbReference>
<evidence type="ECO:0000256" key="3">
    <source>
        <dbReference type="ARBA" id="ARBA00023136"/>
    </source>
</evidence>
<keyword evidence="3 4" id="KW-0472">Membrane</keyword>
<proteinExistence type="predicted"/>
<evidence type="ECO:0000256" key="1">
    <source>
        <dbReference type="ARBA" id="ARBA00022692"/>
    </source>
</evidence>
<feature type="domain" description="Major facilitator superfamily (MFS) profile" evidence="5">
    <location>
        <begin position="1"/>
        <end position="389"/>
    </location>
</feature>
<dbReference type="PANTHER" id="PTHR23527">
    <property type="entry name" value="BLL3282 PROTEIN"/>
    <property type="match status" value="1"/>
</dbReference>
<dbReference type="PANTHER" id="PTHR23527:SF1">
    <property type="entry name" value="BLL3282 PROTEIN"/>
    <property type="match status" value="1"/>
</dbReference>
<sequence>MAVTLAIQSLASAATIAPAVVGPVATRELGLPSSAIGFYMALVYLGAMFTSVVGGTLVNRLGAVRCSQAALLLCGLGMGLLCSGGPAAAALGALVIGAGYGPITPSSSYLLMRSTPAHRMSLVFSIKQTGVPLGGVLAALVSPQIEHVLGWRWALGVCAAACLLCMLVAQSVRRSLDAPGEAAAPWRWQDLARPVGLVWRTPALRLMAVCSLLFSFIQLAITAYLVTYLNLSLGWTLIAAGVILSLSQVAGVAGRILWGIVADRWAPPRKVLGGLALTMAGSCVATACLQASTPWILVAAVAVVFGASAIGWNGVFLAEVARRSPAGQAGAATGGTLLFTYFGVLVGQPLFSYVASLAGEAGQPGYAWAYGLLVIPALFCASWLLRARG</sequence>
<name>A0ABP3LBV9_9BURK</name>
<dbReference type="Proteomes" id="UP001501706">
    <property type="component" value="Unassembled WGS sequence"/>
</dbReference>
<comment type="caution">
    <text evidence="6">The sequence shown here is derived from an EMBL/GenBank/DDBJ whole genome shotgun (WGS) entry which is preliminary data.</text>
</comment>
<feature type="transmembrane region" description="Helical" evidence="4">
    <location>
        <begin position="295"/>
        <end position="317"/>
    </location>
</feature>
<feature type="transmembrane region" description="Helical" evidence="4">
    <location>
        <begin position="70"/>
        <end position="103"/>
    </location>
</feature>
<dbReference type="SUPFAM" id="SSF103473">
    <property type="entry name" value="MFS general substrate transporter"/>
    <property type="match status" value="1"/>
</dbReference>
<feature type="transmembrane region" description="Helical" evidence="4">
    <location>
        <begin position="233"/>
        <end position="258"/>
    </location>
</feature>
<dbReference type="InterPro" id="IPR011701">
    <property type="entry name" value="MFS"/>
</dbReference>
<feature type="transmembrane region" description="Helical" evidence="4">
    <location>
        <begin position="150"/>
        <end position="169"/>
    </location>
</feature>
<evidence type="ECO:0000313" key="7">
    <source>
        <dbReference type="Proteomes" id="UP001501706"/>
    </source>
</evidence>
<keyword evidence="2 4" id="KW-1133">Transmembrane helix</keyword>
<dbReference type="InterPro" id="IPR052952">
    <property type="entry name" value="MFS-Transporter"/>
</dbReference>
<keyword evidence="7" id="KW-1185">Reference proteome</keyword>
<evidence type="ECO:0000259" key="5">
    <source>
        <dbReference type="PROSITE" id="PS50850"/>
    </source>
</evidence>
<evidence type="ECO:0000256" key="2">
    <source>
        <dbReference type="ARBA" id="ARBA00022989"/>
    </source>
</evidence>
<evidence type="ECO:0000313" key="6">
    <source>
        <dbReference type="EMBL" id="GAA0497521.1"/>
    </source>
</evidence>
<evidence type="ECO:0000256" key="4">
    <source>
        <dbReference type="SAM" id="Phobius"/>
    </source>
</evidence>
<keyword evidence="1 4" id="KW-0812">Transmembrane</keyword>
<reference evidence="7" key="1">
    <citation type="journal article" date="2019" name="Int. J. Syst. Evol. Microbiol.">
        <title>The Global Catalogue of Microorganisms (GCM) 10K type strain sequencing project: providing services to taxonomists for standard genome sequencing and annotation.</title>
        <authorList>
            <consortium name="The Broad Institute Genomics Platform"/>
            <consortium name="The Broad Institute Genome Sequencing Center for Infectious Disease"/>
            <person name="Wu L."/>
            <person name="Ma J."/>
        </authorList>
    </citation>
    <scope>NUCLEOTIDE SEQUENCE [LARGE SCALE GENOMIC DNA]</scope>
    <source>
        <strain evidence="7">JCM 14330</strain>
    </source>
</reference>
<feature type="transmembrane region" description="Helical" evidence="4">
    <location>
        <begin position="203"/>
        <end position="227"/>
    </location>
</feature>